<gene>
    <name evidence="15" type="primary">SORBS2</name>
</gene>
<reference evidence="15" key="1">
    <citation type="submission" date="2025-08" db="UniProtKB">
        <authorList>
            <consortium name="Ensembl"/>
        </authorList>
    </citation>
    <scope>IDENTIFICATION</scope>
</reference>
<evidence type="ECO:0000256" key="11">
    <source>
        <dbReference type="PROSITE-ProRule" id="PRU00192"/>
    </source>
</evidence>
<keyword evidence="5" id="KW-1003">Cell membrane</keyword>
<dbReference type="PRINTS" id="PR00452">
    <property type="entry name" value="SH3DOMAIN"/>
</dbReference>
<dbReference type="Pfam" id="PF02208">
    <property type="entry name" value="Sorb"/>
    <property type="match status" value="1"/>
</dbReference>
<feature type="domain" description="SoHo" evidence="14">
    <location>
        <begin position="537"/>
        <end position="598"/>
    </location>
</feature>
<dbReference type="SMART" id="SM00459">
    <property type="entry name" value="Sorb"/>
    <property type="match status" value="1"/>
</dbReference>
<feature type="compositionally biased region" description="Polar residues" evidence="12">
    <location>
        <begin position="25"/>
        <end position="42"/>
    </location>
</feature>
<name>A0A8D2MYZ4_ZONAL</name>
<dbReference type="SMART" id="SM00326">
    <property type="entry name" value="SH3"/>
    <property type="match status" value="3"/>
</dbReference>
<keyword evidence="4 11" id="KW-0728">SH3 domain</keyword>
<dbReference type="PROSITE" id="PS50831">
    <property type="entry name" value="SOHO"/>
    <property type="match status" value="1"/>
</dbReference>
<dbReference type="Proteomes" id="UP000694413">
    <property type="component" value="Unassembled WGS sequence"/>
</dbReference>
<evidence type="ECO:0000256" key="9">
    <source>
        <dbReference type="ARBA" id="ARBA00022949"/>
    </source>
</evidence>
<dbReference type="CDD" id="cd11923">
    <property type="entry name" value="SH3_Sorbs2_2"/>
    <property type="match status" value="1"/>
</dbReference>
<dbReference type="PRINTS" id="PR00499">
    <property type="entry name" value="P67PHOX"/>
</dbReference>
<dbReference type="CDD" id="cd11920">
    <property type="entry name" value="SH3_Sorbs2_1"/>
    <property type="match status" value="1"/>
</dbReference>
<dbReference type="SUPFAM" id="SSF50044">
    <property type="entry name" value="SH3-domain"/>
    <property type="match status" value="3"/>
</dbReference>
<keyword evidence="9" id="KW-0965">Cell junction</keyword>
<dbReference type="FunFam" id="2.30.30.40:FF:000003">
    <property type="entry name" value="Sorbin and SH3 domain-containing protein 1 isoform 2"/>
    <property type="match status" value="1"/>
</dbReference>
<keyword evidence="16" id="KW-1185">Reference proteome</keyword>
<dbReference type="Pfam" id="PF14604">
    <property type="entry name" value="SH3_9"/>
    <property type="match status" value="1"/>
</dbReference>
<dbReference type="InterPro" id="IPR036028">
    <property type="entry name" value="SH3-like_dom_sf"/>
</dbReference>
<dbReference type="GO" id="GO:0005886">
    <property type="term" value="C:plasma membrane"/>
    <property type="evidence" value="ECO:0007669"/>
    <property type="project" value="UniProtKB-SubCell"/>
</dbReference>
<feature type="compositionally biased region" description="Polar residues" evidence="12">
    <location>
        <begin position="54"/>
        <end position="66"/>
    </location>
</feature>
<evidence type="ECO:0000256" key="7">
    <source>
        <dbReference type="ARBA" id="ARBA00022553"/>
    </source>
</evidence>
<evidence type="ECO:0000313" key="16">
    <source>
        <dbReference type="Proteomes" id="UP000694413"/>
    </source>
</evidence>
<dbReference type="Pfam" id="PF00018">
    <property type="entry name" value="SH3_1"/>
    <property type="match status" value="2"/>
</dbReference>
<feature type="region of interest" description="Disordered" evidence="12">
    <location>
        <begin position="1291"/>
        <end position="1310"/>
    </location>
</feature>
<evidence type="ECO:0000256" key="2">
    <source>
        <dbReference type="ARBA" id="ARBA00004246"/>
    </source>
</evidence>
<evidence type="ECO:0000259" key="14">
    <source>
        <dbReference type="PROSITE" id="PS50831"/>
    </source>
</evidence>
<proteinExistence type="predicted"/>
<dbReference type="GO" id="GO:0005737">
    <property type="term" value="C:cytoplasm"/>
    <property type="evidence" value="ECO:0007669"/>
    <property type="project" value="UniProtKB-SubCell"/>
</dbReference>
<dbReference type="GO" id="GO:0005925">
    <property type="term" value="C:focal adhesion"/>
    <property type="evidence" value="ECO:0007669"/>
    <property type="project" value="UniProtKB-SubCell"/>
</dbReference>
<dbReference type="GO" id="GO:0043025">
    <property type="term" value="C:neuronal cell body"/>
    <property type="evidence" value="ECO:0007669"/>
    <property type="project" value="TreeGrafter"/>
</dbReference>
<dbReference type="InterPro" id="IPR003127">
    <property type="entry name" value="SoHo_dom"/>
</dbReference>
<dbReference type="PANTHER" id="PTHR14167:SF56">
    <property type="entry name" value="SORBIN AND SH3 DOMAIN-CONTAINING PROTEIN 2"/>
    <property type="match status" value="1"/>
</dbReference>
<comment type="subcellular location">
    <subcellularLocation>
        <location evidence="2">Cell junction</location>
        <location evidence="2">Focal adhesion</location>
    </subcellularLocation>
    <subcellularLocation>
        <location evidence="1">Cell membrane</location>
    </subcellularLocation>
    <subcellularLocation>
        <location evidence="3">Cytoplasm</location>
    </subcellularLocation>
</comment>
<feature type="region of interest" description="Disordered" evidence="12">
    <location>
        <begin position="586"/>
        <end position="765"/>
    </location>
</feature>
<dbReference type="FunFam" id="2.30.30.40:FF:000004">
    <property type="entry name" value="Sorbin and SH3 domain-containing protein 1 isoform 2"/>
    <property type="match status" value="1"/>
</dbReference>
<dbReference type="InterPro" id="IPR050384">
    <property type="entry name" value="Endophilin_SH3RF"/>
</dbReference>
<feature type="region of interest" description="Disordered" evidence="12">
    <location>
        <begin position="159"/>
        <end position="223"/>
    </location>
</feature>
<reference evidence="15" key="2">
    <citation type="submission" date="2025-09" db="UniProtKB">
        <authorList>
            <consortium name="Ensembl"/>
        </authorList>
    </citation>
    <scope>IDENTIFICATION</scope>
</reference>
<dbReference type="GO" id="GO:0030425">
    <property type="term" value="C:dendrite"/>
    <property type="evidence" value="ECO:0007669"/>
    <property type="project" value="TreeGrafter"/>
</dbReference>
<evidence type="ECO:0000256" key="1">
    <source>
        <dbReference type="ARBA" id="ARBA00004236"/>
    </source>
</evidence>
<dbReference type="PANTHER" id="PTHR14167">
    <property type="entry name" value="SH3 DOMAIN-CONTAINING"/>
    <property type="match status" value="1"/>
</dbReference>
<evidence type="ECO:0000256" key="10">
    <source>
        <dbReference type="ARBA" id="ARBA00023136"/>
    </source>
</evidence>
<feature type="compositionally biased region" description="Polar residues" evidence="12">
    <location>
        <begin position="726"/>
        <end position="745"/>
    </location>
</feature>
<feature type="domain" description="SH3" evidence="13">
    <location>
        <begin position="1311"/>
        <end position="1370"/>
    </location>
</feature>
<evidence type="ECO:0000256" key="12">
    <source>
        <dbReference type="SAM" id="MobiDB-lite"/>
    </source>
</evidence>
<feature type="domain" description="SH3" evidence="13">
    <location>
        <begin position="1523"/>
        <end position="1582"/>
    </location>
</feature>
<evidence type="ECO:0000256" key="5">
    <source>
        <dbReference type="ARBA" id="ARBA00022475"/>
    </source>
</evidence>
<keyword evidence="8" id="KW-0677">Repeat</keyword>
<feature type="compositionally biased region" description="Basic and acidic residues" evidence="12">
    <location>
        <begin position="640"/>
        <end position="682"/>
    </location>
</feature>
<feature type="region of interest" description="Disordered" evidence="12">
    <location>
        <begin position="25"/>
        <end position="95"/>
    </location>
</feature>
<dbReference type="CDD" id="cd11917">
    <property type="entry name" value="SH3_Sorbs2_3"/>
    <property type="match status" value="1"/>
</dbReference>
<protein>
    <submittedName>
        <fullName evidence="15">Sorbin and SH3 domain containing 2</fullName>
    </submittedName>
</protein>
<feature type="region of interest" description="Disordered" evidence="12">
    <location>
        <begin position="248"/>
        <end position="275"/>
    </location>
</feature>
<accession>A0A8D2MYZ4</accession>
<keyword evidence="7" id="KW-0597">Phosphoprotein</keyword>
<dbReference type="InterPro" id="IPR001452">
    <property type="entry name" value="SH3_domain"/>
</dbReference>
<feature type="region of interest" description="Disordered" evidence="12">
    <location>
        <begin position="1478"/>
        <end position="1522"/>
    </location>
</feature>
<evidence type="ECO:0000256" key="4">
    <source>
        <dbReference type="ARBA" id="ARBA00022443"/>
    </source>
</evidence>
<dbReference type="Gene3D" id="2.30.30.40">
    <property type="entry name" value="SH3 Domains"/>
    <property type="match status" value="3"/>
</dbReference>
<keyword evidence="6" id="KW-0963">Cytoplasm</keyword>
<organism evidence="15 16">
    <name type="scientific">Zonotrichia albicollis</name>
    <name type="common">White-throated sparrow</name>
    <name type="synonym">Fringilla albicollis</name>
    <dbReference type="NCBI Taxonomy" id="44394"/>
    <lineage>
        <taxon>Eukaryota</taxon>
        <taxon>Metazoa</taxon>
        <taxon>Chordata</taxon>
        <taxon>Craniata</taxon>
        <taxon>Vertebrata</taxon>
        <taxon>Euteleostomi</taxon>
        <taxon>Archelosauria</taxon>
        <taxon>Archosauria</taxon>
        <taxon>Dinosauria</taxon>
        <taxon>Saurischia</taxon>
        <taxon>Theropoda</taxon>
        <taxon>Coelurosauria</taxon>
        <taxon>Aves</taxon>
        <taxon>Neognathae</taxon>
        <taxon>Neoaves</taxon>
        <taxon>Telluraves</taxon>
        <taxon>Australaves</taxon>
        <taxon>Passeriformes</taxon>
        <taxon>Passerellidae</taxon>
        <taxon>Zonotrichia</taxon>
    </lineage>
</organism>
<dbReference type="Ensembl" id="ENSZALT00000019141.1">
    <property type="protein sequence ID" value="ENSZALP00000014090.1"/>
    <property type="gene ID" value="ENSZALG00000011695.1"/>
</dbReference>
<keyword evidence="10" id="KW-0472">Membrane</keyword>
<feature type="domain" description="SH3" evidence="13">
    <location>
        <begin position="1386"/>
        <end position="1447"/>
    </location>
</feature>
<feature type="compositionally biased region" description="Pro residues" evidence="12">
    <location>
        <begin position="622"/>
        <end position="633"/>
    </location>
</feature>
<evidence type="ECO:0000256" key="8">
    <source>
        <dbReference type="ARBA" id="ARBA00022737"/>
    </source>
</evidence>
<feature type="compositionally biased region" description="Basic and acidic residues" evidence="12">
    <location>
        <begin position="1301"/>
        <end position="1310"/>
    </location>
</feature>
<feature type="compositionally biased region" description="Polar residues" evidence="12">
    <location>
        <begin position="598"/>
        <end position="613"/>
    </location>
</feature>
<dbReference type="GO" id="GO:0045202">
    <property type="term" value="C:synapse"/>
    <property type="evidence" value="ECO:0007669"/>
    <property type="project" value="TreeGrafter"/>
</dbReference>
<evidence type="ECO:0000313" key="15">
    <source>
        <dbReference type="Ensembl" id="ENSZALP00000014090.1"/>
    </source>
</evidence>
<evidence type="ECO:0000256" key="6">
    <source>
        <dbReference type="ARBA" id="ARBA00022490"/>
    </source>
</evidence>
<evidence type="ECO:0000256" key="3">
    <source>
        <dbReference type="ARBA" id="ARBA00004496"/>
    </source>
</evidence>
<evidence type="ECO:0000259" key="13">
    <source>
        <dbReference type="PROSITE" id="PS50002"/>
    </source>
</evidence>
<feature type="region of interest" description="Disordered" evidence="12">
    <location>
        <begin position="823"/>
        <end position="855"/>
    </location>
</feature>
<dbReference type="PROSITE" id="PS50002">
    <property type="entry name" value="SH3"/>
    <property type="match status" value="3"/>
</dbReference>
<dbReference type="FunFam" id="2.30.30.40:FF:000001">
    <property type="entry name" value="Sorbin and SH3 domain-containing protein 1 isoform 2"/>
    <property type="match status" value="1"/>
</dbReference>
<sequence>MNTDSGGCARKRAAMSVTLTAVKRVQSSPNLLASGSDSQSPDSAWRSYNDGSRETLNGDASSSSLSAKGFRSVRPNLQDKKSPTQAPLPPPRKESFRKARVTNPENEINLQAGTAGPAKHLLSDTAYFTSETFVQETMSSQVSNTSVSYAQKIIKPLPSVSSADTGTGAGISTTLHQGQRQQSQKRKISTLKLTRTREPASGIPCHSQQQPKPGEEPVLSQRPVSPACNPMPEIHTASLSVQIVPTPDNKAEPEIQDHPPSISPDTSKMSSKDLGQKSTVLPSSQAAECHVLGNQKVTAPVMEVNASQTHRQTATEASPLPLPSPVVPVNRASFSPDSGTHPVPYSLPTLDDFLPSLFGQSPALSQCPYKCPFLAAASAAPRNRSEAASVSTDSAMSECSSRTLSECSTAILDELQTCSYDTTDCSETPSPTLSQMSAVSDGTTLTNTAATSHAQITVNGNSGTAASPVSHFQRPFSPSSAYPPPASLNSNIVIMQHGRMMESTETYSQHVQNVGTTTTTSTIPICRSSEEEKKITVIKAPHYAGIGPVDESGIPTAIRTTVDRPKDWYKTMFKQIHMVHKPGSYSPSFSAQAHPAAKTQTYRPLSKSASDSGSDAFKVSSPLPPHVPPPIPPHRMRQRSTPEKNDWDPPDRKVDTRKFRSEPRSIFEYEPGKSSILEHERPASLYHHYSTDRGLDRPSSSASTASDYRKRRKSEPAVSHQRAHSDQNANRPNLGRTDTQGSCSTLRKPLTSSSPSSPSRAKGGDISKVYPSLLSYSVHNHNTSNELDYCSTYRQHLAVPNDSRRATSYKNGWQMTRQNAEVWSSTEEAASPKRKSRSCDDLLTDDHDSYPDAQAKAESMGSLLCEEDSKEICSMNWNSPYAEGRGSGRSRVRHRSAHDAPGFLKMYKKMHRINRKDLMNSEVICSVKSRILQYEKEQHKGILQGWRESSTEEVPRDMVPTRISEFEKLIQKSKSMPNLGDDMLSTVTLEPPKNGLCPKRRFSIESLLEEETPVRHPTQVQRSYKSKTLVPIHIEVTSDEPQRSHIDFSDSDQDGVVSDLSDFIQIEGSSFCSESDFDHFSFTSSESFYGSGHHHHHHHHHHRHLISSCKGRCPASYTRFTTMLKHERAKQETTEDPRRQEAESGLSKIAFLVSPVPFRRKKSAAPKKQTEKKKCKSSVFEALDSALKDICDQIKAEKRRGSLPDNSILHRLITELLPDIPERNSSLKALKKSPTHQPFHPLPQDGAIHCPLYQNDCGRLPLSASFPDMDATNNNDSALCFQDQESPGSYSSAFTDVGRCTPRERRGTTDKEKLPARAVYDFKAQTSKELSFKKGDTVYILRKIDQNWYEGEHHGRVGIFPISYVEKLSPPEKAQPARPPPPAQIGEIGEAVAKYNFSADTNVELSLRKGDRVILLKRVDQNWYEGKIPGTNKQGIFPVSYVEVIKKNPSKGVDDYPDPPIPQSYSSDRIHHLSSTKANLKRVMGKPPRSPVMTKRSCSSPVRGHSYSHRPQRPVLSHENIHGGGEPFQALYNYTPRNEDELELREGDVIDVMEKCDDGWFVGTSRRTKFFGTFPGNYVKRL</sequence>
<dbReference type="GO" id="GO:0007219">
    <property type="term" value="P:Notch signaling pathway"/>
    <property type="evidence" value="ECO:0007669"/>
    <property type="project" value="TreeGrafter"/>
</dbReference>
<feature type="compositionally biased region" description="Basic and acidic residues" evidence="12">
    <location>
        <begin position="837"/>
        <end position="850"/>
    </location>
</feature>
<feature type="compositionally biased region" description="Polar residues" evidence="12">
    <location>
        <begin position="159"/>
        <end position="182"/>
    </location>
</feature>